<evidence type="ECO:0000313" key="3">
    <source>
        <dbReference type="EMBL" id="GBG81156.1"/>
    </source>
</evidence>
<keyword evidence="2" id="KW-1133">Transmembrane helix</keyword>
<keyword evidence="2" id="KW-0812">Transmembrane</keyword>
<feature type="transmembrane region" description="Helical" evidence="2">
    <location>
        <begin position="20"/>
        <end position="39"/>
    </location>
</feature>
<organism evidence="3 4">
    <name type="scientific">Chara braunii</name>
    <name type="common">Braun's stonewort</name>
    <dbReference type="NCBI Taxonomy" id="69332"/>
    <lineage>
        <taxon>Eukaryota</taxon>
        <taxon>Viridiplantae</taxon>
        <taxon>Streptophyta</taxon>
        <taxon>Charophyceae</taxon>
        <taxon>Charales</taxon>
        <taxon>Characeae</taxon>
        <taxon>Chara</taxon>
    </lineage>
</organism>
<evidence type="ECO:0000313" key="4">
    <source>
        <dbReference type="Proteomes" id="UP000265515"/>
    </source>
</evidence>
<feature type="region of interest" description="Disordered" evidence="1">
    <location>
        <begin position="102"/>
        <end position="192"/>
    </location>
</feature>
<keyword evidence="2" id="KW-0472">Membrane</keyword>
<evidence type="ECO:0000256" key="2">
    <source>
        <dbReference type="SAM" id="Phobius"/>
    </source>
</evidence>
<gene>
    <name evidence="3" type="ORF">CBR_g31832</name>
</gene>
<evidence type="ECO:0000256" key="1">
    <source>
        <dbReference type="SAM" id="MobiDB-lite"/>
    </source>
</evidence>
<dbReference type="EMBL" id="BFEA01000366">
    <property type="protein sequence ID" value="GBG81156.1"/>
    <property type="molecule type" value="Genomic_DNA"/>
</dbReference>
<dbReference type="AlphaFoldDB" id="A0A388LFR8"/>
<sequence length="192" mass="20105">MEGLMELITLYWQRNARRGLAALFMCVLFVLLVLIVAVLKDSDPSSNGPGDNGKVGATVRTTAPWRAFIEAPDEQKAGNISSPPSIATAEQDLVSIVLRRPATWPHPDPSAGSYELHPKGNREEDLTTSEGGGARQPLPPHTSSAISGAASGTSGRGALRLRGVTSAGGRNGETSGEDETKVSAEDSPVGVY</sequence>
<feature type="compositionally biased region" description="Basic and acidic residues" evidence="1">
    <location>
        <begin position="116"/>
        <end position="125"/>
    </location>
</feature>
<reference evidence="3 4" key="1">
    <citation type="journal article" date="2018" name="Cell">
        <title>The Chara Genome: Secondary Complexity and Implications for Plant Terrestrialization.</title>
        <authorList>
            <person name="Nishiyama T."/>
            <person name="Sakayama H."/>
            <person name="Vries J.D."/>
            <person name="Buschmann H."/>
            <person name="Saint-Marcoux D."/>
            <person name="Ullrich K.K."/>
            <person name="Haas F.B."/>
            <person name="Vanderstraeten L."/>
            <person name="Becker D."/>
            <person name="Lang D."/>
            <person name="Vosolsobe S."/>
            <person name="Rombauts S."/>
            <person name="Wilhelmsson P.K.I."/>
            <person name="Janitza P."/>
            <person name="Kern R."/>
            <person name="Heyl A."/>
            <person name="Rumpler F."/>
            <person name="Villalobos L.I.A.C."/>
            <person name="Clay J.M."/>
            <person name="Skokan R."/>
            <person name="Toyoda A."/>
            <person name="Suzuki Y."/>
            <person name="Kagoshima H."/>
            <person name="Schijlen E."/>
            <person name="Tajeshwar N."/>
            <person name="Catarino B."/>
            <person name="Hetherington A.J."/>
            <person name="Saltykova A."/>
            <person name="Bonnot C."/>
            <person name="Breuninger H."/>
            <person name="Symeonidi A."/>
            <person name="Radhakrishnan G.V."/>
            <person name="Van Nieuwerburgh F."/>
            <person name="Deforce D."/>
            <person name="Chang C."/>
            <person name="Karol K.G."/>
            <person name="Hedrich R."/>
            <person name="Ulvskov P."/>
            <person name="Glockner G."/>
            <person name="Delwiche C.F."/>
            <person name="Petrasek J."/>
            <person name="Van de Peer Y."/>
            <person name="Friml J."/>
            <person name="Beilby M."/>
            <person name="Dolan L."/>
            <person name="Kohara Y."/>
            <person name="Sugano S."/>
            <person name="Fujiyama A."/>
            <person name="Delaux P.-M."/>
            <person name="Quint M."/>
            <person name="TheiBen G."/>
            <person name="Hagemann M."/>
            <person name="Harholt J."/>
            <person name="Dunand C."/>
            <person name="Zachgo S."/>
            <person name="Langdale J."/>
            <person name="Maumus F."/>
            <person name="Straeten D.V.D."/>
            <person name="Gould S.B."/>
            <person name="Rensing S.A."/>
        </authorList>
    </citation>
    <scope>NUCLEOTIDE SEQUENCE [LARGE SCALE GENOMIC DNA]</scope>
    <source>
        <strain evidence="3 4">S276</strain>
    </source>
</reference>
<dbReference type="Gramene" id="GBG81156">
    <property type="protein sequence ID" value="GBG81156"/>
    <property type="gene ID" value="CBR_g31832"/>
</dbReference>
<accession>A0A388LFR8</accession>
<name>A0A388LFR8_CHABU</name>
<proteinExistence type="predicted"/>
<keyword evidence="4" id="KW-1185">Reference proteome</keyword>
<protein>
    <submittedName>
        <fullName evidence="3">Uncharacterized protein</fullName>
    </submittedName>
</protein>
<dbReference type="Proteomes" id="UP000265515">
    <property type="component" value="Unassembled WGS sequence"/>
</dbReference>
<feature type="compositionally biased region" description="Low complexity" evidence="1">
    <location>
        <begin position="143"/>
        <end position="158"/>
    </location>
</feature>
<comment type="caution">
    <text evidence="3">The sequence shown here is derived from an EMBL/GenBank/DDBJ whole genome shotgun (WGS) entry which is preliminary data.</text>
</comment>